<organism evidence="1 2">
    <name type="scientific">Irpex rosettiformis</name>
    <dbReference type="NCBI Taxonomy" id="378272"/>
    <lineage>
        <taxon>Eukaryota</taxon>
        <taxon>Fungi</taxon>
        <taxon>Dikarya</taxon>
        <taxon>Basidiomycota</taxon>
        <taxon>Agaricomycotina</taxon>
        <taxon>Agaricomycetes</taxon>
        <taxon>Polyporales</taxon>
        <taxon>Irpicaceae</taxon>
        <taxon>Irpex</taxon>
    </lineage>
</organism>
<gene>
    <name evidence="1" type="ORF">BDY19DRAFT_884336</name>
</gene>
<comment type="caution">
    <text evidence="1">The sequence shown here is derived from an EMBL/GenBank/DDBJ whole genome shotgun (WGS) entry which is preliminary data.</text>
</comment>
<evidence type="ECO:0000313" key="2">
    <source>
        <dbReference type="Proteomes" id="UP001055072"/>
    </source>
</evidence>
<evidence type="ECO:0000313" key="1">
    <source>
        <dbReference type="EMBL" id="KAI0091994.1"/>
    </source>
</evidence>
<sequence length="3319" mass="370699">MSLPLSLAVIALFCSTLIISKPRGSVSATIVLWLLRIVTFSLLFRSFLGPTILRLVSNRLRVQSVSLRSIRGIYFRAGKGILHIDRVGLSYHRPHEHSASRFSIRVEGFRLELVKSELKSTRKMKSMGNNEQSRRKMARRTWSIAKRITSALYTALEPYARPVLRKVVMWALRFVIRSLPALMEVVDLDLDSAIIASPSVVPGAELIITRARISTRIAFTQLDNSKDGVLDDAPPLARHRRFASVADLNTRIKNSFRRTLGRAWGSTHVAASLTLEVEEIGCLATQALLAEVEGTPRTTCVISVPHIKFFASVRMDPHQRIERHGLEVSLSAGAASLDADVLLRILGIIKKNTTTMPKEPPTSPISPLVSEILPLSPPNSSTSPPASPPPSRVGWASPLSPSSPLMGALSVSFNTPRAFGGPKRFKLRRDFVHRKCRYTSLSILKAVNIDFSSVTLLHAGPLKEATLAGTYRACLKKVSLSATLSHPDRVPLHREWLGRTSAPGDPLIADVYAASVAVGSISLDRLPQSEEKGHLRVVQLGPIDMNVLVSQWPAPWLQGPEFLSGDPNAQFLVVQISLGTLEITERLELISELLKAQKKQKPEEAVSETRTLLPPVVSPVPRVVFGLHLGSICVRLVSSGTHKCDPFALETRTDGLFVSAETMFRITTDQKALNLPSEHDRPRLQMSVSVNAELDRTFAYVKTADSLAVDNTPPGITGGAVYPGEPVFSLDTVQLIGEGHAVGEMADVAGGGVTIDVPSAFMDLHCSTDALSVELWQPDAVASLHSVLTTLRLEPEPKEFRGPQYLLNKLPGSIAISVALSRIMIFITSPDLAPGEELNISRGVAFHMGSALHYCSIRSCLHVGFGDILSRAQKRLQLSLPSELLATAAGGSRASAISQSERALIQIVIWDAAFRDALSTRYVADDPFGIGDMSDDFRSKEYLRIDRVTVGIVLSGKRLGGLPIPGSKDDCAVSLAVSRIRGYIHLAHAYNLLLAAQAIRALLPPKARKKPSMASKSPSTMSVAIQCNIERVQIIWEFPLRMKLYTRITDFSVQHSLDSNFRISWHSIIMAVPVDIERDGKSHRTWEELSCLLKWSGEIQLGINPIPIIAHGESARLRIPFDYVLADLILDINVTIKSMKHLLRMVPGGQFSTPPSPEAEEAKNMPDLTLRVGTLTVEAVDDSFEARLGAVWRAGFEAARLRMERDAAFQAKENTIISASREEPVTPSQDIGSDFQFTADHTISIEEARQRLYEVHSGAWKSRIRQARGQQAQRQRSGHSKTMEELYSSSADDLVDIVPPAPVPPLARLAFDDLLLYLKGPSFPMTELPAFLFREGGGLPKDTQYSLLIPMHLTFSASSLRFDCREYPLPMVNIPAHSNKHLPGLVFDSDVVIAEEMGTENSVEWIDCAIVKPHTGVHGAMPLYVAVPKTIMPVKTYANPTLRVKTDDVTDLAWGVSFQPVTQDIMRVVDTLSHAPRDSSPPIGFWDKLRLVFHWRFRVLFEHDVHLHMKGSNDPYSLSDTGSGFALCWQGSPQLLINQKNDQNEVVQMLSDTMLIIIPNIEDAYGEASVAAAKSLKVPLRRSTQPSKVCAKFVSGTRFGVGIALERTCGPDCQEGCEGDSFHRQCRFFDFRPHYNVKLEKKAHRPEVKSSDDSYDGFRSDFIHLSVSLTSSLLEQAGKKSSIHLSPAGFSHFWAWWELFGLHSLPIRQGHLYKHKRPLSPKFGRHLATIKYKFDVPGLFLSHTYRDQSKDTWADGVSPQVGIKAAIGHFTADLHQRAQETTITTAKGVKTVIHKKFYAVEVVMIDTEMRALMAIFSDPLKQHVPIEASHMESTYRTHQNLPTVDMSSPWADLDDFRDYDWDSPSTPVLHALPMVSCPRFTYFKRHFASDTQDKVETTKFGEEDSHVCFLGKEPSVPKIQMDIAQKRIKELNDQLANGTDPCASPSSSSQVGDGVDTEHMISLLRNYVKHLQEVELTSQTSTRQGPLNYYMPSDSVSPDEWAEFDSVYQVHCPRIYMDNVIRDIMLQYYYCSRIRRGFEYHMATRAVKFIRDQAQQAMDQLQSEVDHEKHRGPAQVAAQAMRKILAGGDGTPRTSLEVSSEPLEDSDYSDPMNGWAEGVSLEKGHFCLLLKPQIVLRSEASKEAVCVLAAVQGKLQAYNIMDQANIDDPVSGKIMSRNFASITGLQAFSPSAINRMGKGVVPLEVLIDLRCASNFFDRLVPQTDAILHYDKFNMLRLRNNATAATRSSTDSQDEVHNHLHSQNDLVKIHVPRFTVSASDRHFQAISNIITNLILFSNVAHKIRSERLEKMLFSYDFTNLSLAAEVVTKLQGRLRQAVQTKHEADLRLQGHGDLGKIEQLKINAHILLLSEELDYVFEAIKLAQDKAEDRAAQKSALLLHASSEEISWRMIDHQDQLLAKLAVRNIDFRWLNRQDGSTANNLHVGDLQAFDGAADAEWTEILAKNEEPSNYPLVKKKLFCVAAWTVLPPVGGITIYQSFELTFHPLRLQLDTRVGGKIMEYLWPARRKRGIIAESVPLDVDALPLPPSTTASPVSPSTPITPSTPRTRMPSRRASVDIVSPVSPDRNLLMIPTLRKTAASRSFTDLRKAAFDTLQVPSTPLTLQRTKSSDAVFTLTASNSSGQISKASDDKGKQGPKREVDDAALMKTRSSQKTFVWVKVSSLHLMLSIMKEDSFLCRDARIRTRDLEYRNQTLSFEELVDQFIPSGRNWKGWVKIAFQQPLVPVLPVARELIAKTRWVHTKSHHLDIPKRITTPKQNGANHKDSLISKRRLHSLQNKHAFTTQPPSTHRTPFPPHLIFVPHRRIAAMPSVRVKRNQYAHIDELSSEDPHGRPRSHSVSQSYNQEAGPPQVQPPNVRRRSHTVSGLGGYPPRRPTSREHHHDDIVEHLEVIDPAIATVSTLTNAANAIVFPPLSFYSRRPTIVLPDIPRNELSDAEKATMHEDNLDRHVQDVLSKRDQWRRIMKGVWAFMKTPMGIIVTFYGFNVVFWGAGIVFFLGKLYNFHNQNTQDFWVEVCQQVETGLFTATSIGLIPFRVLDTWRIGRIFHWQRITLQRRRKAGLPDLYDKHDLPDPAYDSNYVHVLSEKEQADLHYQQHKFMQSMTWYRPHGTSTHRAFPIDLALWICIMNGLNSFFQCLLSACMWSMDRFQRPAWTTATTLPAAFIAGILAGVFIWWGGKKTRRHEQVEKRLRAALAMENPAIIITEPPETAGPTGSENDGTPESRTVSSSPTLSSHDAPRRKDFSDTIQEEDNEYTCGADNSEERSTRPTATSFGSTQVPIVEHMTVPPVEALDEHSYDQRL</sequence>
<dbReference type="EMBL" id="MU274904">
    <property type="protein sequence ID" value="KAI0091994.1"/>
    <property type="molecule type" value="Genomic_DNA"/>
</dbReference>
<keyword evidence="2" id="KW-1185">Reference proteome</keyword>
<protein>
    <submittedName>
        <fullName evidence="1">Golgi-body localization protein domain-containing protein</fullName>
    </submittedName>
</protein>
<proteinExistence type="predicted"/>
<name>A0ACB8UCP5_9APHY</name>
<accession>A0ACB8UCP5</accession>
<reference evidence="1" key="1">
    <citation type="journal article" date="2021" name="Environ. Microbiol.">
        <title>Gene family expansions and transcriptome signatures uncover fungal adaptations to wood decay.</title>
        <authorList>
            <person name="Hage H."/>
            <person name="Miyauchi S."/>
            <person name="Viragh M."/>
            <person name="Drula E."/>
            <person name="Min B."/>
            <person name="Chaduli D."/>
            <person name="Navarro D."/>
            <person name="Favel A."/>
            <person name="Norest M."/>
            <person name="Lesage-Meessen L."/>
            <person name="Balint B."/>
            <person name="Merenyi Z."/>
            <person name="de Eugenio L."/>
            <person name="Morin E."/>
            <person name="Martinez A.T."/>
            <person name="Baldrian P."/>
            <person name="Stursova M."/>
            <person name="Martinez M.J."/>
            <person name="Novotny C."/>
            <person name="Magnuson J.K."/>
            <person name="Spatafora J.W."/>
            <person name="Maurice S."/>
            <person name="Pangilinan J."/>
            <person name="Andreopoulos W."/>
            <person name="LaButti K."/>
            <person name="Hundley H."/>
            <person name="Na H."/>
            <person name="Kuo A."/>
            <person name="Barry K."/>
            <person name="Lipzen A."/>
            <person name="Henrissat B."/>
            <person name="Riley R."/>
            <person name="Ahrendt S."/>
            <person name="Nagy L.G."/>
            <person name="Grigoriev I.V."/>
            <person name="Martin F."/>
            <person name="Rosso M.N."/>
        </authorList>
    </citation>
    <scope>NUCLEOTIDE SEQUENCE</scope>
    <source>
        <strain evidence="1">CBS 384.51</strain>
    </source>
</reference>
<dbReference type="Proteomes" id="UP001055072">
    <property type="component" value="Unassembled WGS sequence"/>
</dbReference>